<protein>
    <submittedName>
        <fullName evidence="2">Uncharacterized protein</fullName>
    </submittedName>
</protein>
<organism evidence="2 3">
    <name type="scientific">Caldibacillus debilis</name>
    <dbReference type="NCBI Taxonomy" id="301148"/>
    <lineage>
        <taxon>Bacteria</taxon>
        <taxon>Bacillati</taxon>
        <taxon>Bacillota</taxon>
        <taxon>Bacilli</taxon>
        <taxon>Bacillales</taxon>
        <taxon>Bacillaceae</taxon>
        <taxon>Caldibacillus</taxon>
    </lineage>
</organism>
<sequence length="61" mass="6904">MSEWRREQKYTNLDRLFFKGWRGILLGAPFKGGPGKILVRHPPTGKKERGLNAASLSFSDS</sequence>
<dbReference type="EMBL" id="LQYT01000005">
    <property type="protein sequence ID" value="KYD22913.1"/>
    <property type="molecule type" value="Genomic_DNA"/>
</dbReference>
<dbReference type="Proteomes" id="UP000075683">
    <property type="component" value="Unassembled WGS sequence"/>
</dbReference>
<evidence type="ECO:0000256" key="1">
    <source>
        <dbReference type="SAM" id="MobiDB-lite"/>
    </source>
</evidence>
<accession>A0A150MEN3</accession>
<reference evidence="2 3" key="1">
    <citation type="submission" date="2016-01" db="EMBL/GenBank/DDBJ databases">
        <title>Draft Genome Sequences of Seven Thermophilic Sporeformers Isolated from Foods.</title>
        <authorList>
            <person name="Berendsen E.M."/>
            <person name="Wells-Bennik M.H."/>
            <person name="Krawcyk A.O."/>
            <person name="De Jong A."/>
            <person name="Holsappel S."/>
            <person name="Eijlander R.T."/>
            <person name="Kuipers O.P."/>
        </authorList>
    </citation>
    <scope>NUCLEOTIDE SEQUENCE [LARGE SCALE GENOMIC DNA]</scope>
    <source>
        <strain evidence="2 3">B4135</strain>
    </source>
</reference>
<evidence type="ECO:0000313" key="3">
    <source>
        <dbReference type="Proteomes" id="UP000075683"/>
    </source>
</evidence>
<feature type="region of interest" description="Disordered" evidence="1">
    <location>
        <begin position="40"/>
        <end position="61"/>
    </location>
</feature>
<evidence type="ECO:0000313" key="2">
    <source>
        <dbReference type="EMBL" id="KYD22913.1"/>
    </source>
</evidence>
<gene>
    <name evidence="2" type="ORF">B4135_1034</name>
</gene>
<comment type="caution">
    <text evidence="2">The sequence shown here is derived from an EMBL/GenBank/DDBJ whole genome shotgun (WGS) entry which is preliminary data.</text>
</comment>
<name>A0A150MEN3_9BACI</name>
<dbReference type="STRING" id="301148.B4135_1034"/>
<dbReference type="AlphaFoldDB" id="A0A150MEN3"/>
<proteinExistence type="predicted"/>